<evidence type="ECO:0000256" key="9">
    <source>
        <dbReference type="PIRSR" id="PIRSR602401-1"/>
    </source>
</evidence>
<dbReference type="PRINTS" id="PR00463">
    <property type="entry name" value="EP450I"/>
</dbReference>
<reference evidence="12 13" key="1">
    <citation type="submission" date="2014-06" db="EMBL/GenBank/DDBJ databases">
        <title>Evolutionary Origins and Diversification of the Mycorrhizal Mutualists.</title>
        <authorList>
            <consortium name="DOE Joint Genome Institute"/>
            <consortium name="Mycorrhizal Genomics Consortium"/>
            <person name="Kohler A."/>
            <person name="Kuo A."/>
            <person name="Nagy L.G."/>
            <person name="Floudas D."/>
            <person name="Copeland A."/>
            <person name="Barry K.W."/>
            <person name="Cichocki N."/>
            <person name="Veneault-Fourrey C."/>
            <person name="LaButti K."/>
            <person name="Lindquist E.A."/>
            <person name="Lipzen A."/>
            <person name="Lundell T."/>
            <person name="Morin E."/>
            <person name="Murat C."/>
            <person name="Riley R."/>
            <person name="Ohm R."/>
            <person name="Sun H."/>
            <person name="Tunlid A."/>
            <person name="Henrissat B."/>
            <person name="Grigoriev I.V."/>
            <person name="Hibbett D.S."/>
            <person name="Martin F."/>
        </authorList>
    </citation>
    <scope>NUCLEOTIDE SEQUENCE [LARGE SCALE GENOMIC DNA]</scope>
    <source>
        <strain evidence="12 13">SS14</strain>
    </source>
</reference>
<comment type="cofactor">
    <cofactor evidence="1 9">
        <name>heme</name>
        <dbReference type="ChEBI" id="CHEBI:30413"/>
    </cofactor>
</comment>
<evidence type="ECO:0008006" key="14">
    <source>
        <dbReference type="Google" id="ProtNLM"/>
    </source>
</evidence>
<keyword evidence="6 10" id="KW-0560">Oxidoreductase</keyword>
<dbReference type="Pfam" id="PF00067">
    <property type="entry name" value="p450"/>
    <property type="match status" value="1"/>
</dbReference>
<keyword evidence="5 9" id="KW-0479">Metal-binding</keyword>
<sequence length="529" mass="59985">MLAWMQELPVPIIAFAGISLLWGLWYSYNRPRKFPYPPGPNPLLIVGNWFDLPKDRDYEAYAQWGRDQGSDIVHARSFGHSVVVLNSYKAATELLEKRSSIYSDRPHFVMLHEMLEYFGTGSHPYGNGWRKHRKAYRRHMDPGAITKYCYPQMVATQKLLTGLLDSPQDYINHIRYVTSELMMGITYGMELQGNFEKYVALSMDQTKIFLTAVRPGQFLVDSIPWLKYAPSWVPGTGFKAWAKESKERIKMAKSLPFNDTKKLLASGNARPSFVLDSLHDIGNTDEINEDVRVIKDVAGSTFSAGADTTTATLEWFFLALVLYPGVQKKAQEEIDKVIGQGRLPQFEDRPDLPYVDAFVKELYRYFVVTPVALPHYTTEDDIYEGYYIPAKSTVLGNSWAMMHDPEEYSEPFKFQPERFLLKEGKPPRDPLIGGAFGFGRRICPGRHLADASIFLMVASVLALFNITPRQDEKGDETDVSYALKALPGFFCRPPFFPFEVKPRSGSALSLVQEFISDGPTQSSPSLNPL</sequence>
<evidence type="ECO:0000256" key="6">
    <source>
        <dbReference type="ARBA" id="ARBA00023002"/>
    </source>
</evidence>
<keyword evidence="4 9" id="KW-0349">Heme</keyword>
<dbReference type="InterPro" id="IPR002401">
    <property type="entry name" value="Cyt_P450_E_grp-I"/>
</dbReference>
<organism evidence="12 13">
    <name type="scientific">Sphaerobolus stellatus (strain SS14)</name>
    <dbReference type="NCBI Taxonomy" id="990650"/>
    <lineage>
        <taxon>Eukaryota</taxon>
        <taxon>Fungi</taxon>
        <taxon>Dikarya</taxon>
        <taxon>Basidiomycota</taxon>
        <taxon>Agaricomycotina</taxon>
        <taxon>Agaricomycetes</taxon>
        <taxon>Phallomycetidae</taxon>
        <taxon>Geastrales</taxon>
        <taxon>Sphaerobolaceae</taxon>
        <taxon>Sphaerobolus</taxon>
    </lineage>
</organism>
<dbReference type="EMBL" id="KN837303">
    <property type="protein sequence ID" value="KIJ28556.1"/>
    <property type="molecule type" value="Genomic_DNA"/>
</dbReference>
<evidence type="ECO:0000256" key="11">
    <source>
        <dbReference type="SAM" id="Phobius"/>
    </source>
</evidence>
<feature type="binding site" description="axial binding residue" evidence="9">
    <location>
        <position position="443"/>
    </location>
    <ligand>
        <name>heme</name>
        <dbReference type="ChEBI" id="CHEBI:30413"/>
    </ligand>
    <ligandPart>
        <name>Fe</name>
        <dbReference type="ChEBI" id="CHEBI:18248"/>
    </ligandPart>
</feature>
<evidence type="ECO:0000256" key="4">
    <source>
        <dbReference type="ARBA" id="ARBA00022617"/>
    </source>
</evidence>
<dbReference type="InterPro" id="IPR050364">
    <property type="entry name" value="Cytochrome_P450_fung"/>
</dbReference>
<dbReference type="CDD" id="cd11065">
    <property type="entry name" value="CYP64-like"/>
    <property type="match status" value="1"/>
</dbReference>
<dbReference type="InterPro" id="IPR017972">
    <property type="entry name" value="Cyt_P450_CS"/>
</dbReference>
<dbReference type="GO" id="GO:0004497">
    <property type="term" value="F:monooxygenase activity"/>
    <property type="evidence" value="ECO:0007669"/>
    <property type="project" value="UniProtKB-KW"/>
</dbReference>
<evidence type="ECO:0000256" key="3">
    <source>
        <dbReference type="ARBA" id="ARBA00010617"/>
    </source>
</evidence>
<evidence type="ECO:0000256" key="5">
    <source>
        <dbReference type="ARBA" id="ARBA00022723"/>
    </source>
</evidence>
<keyword evidence="11" id="KW-0472">Membrane</keyword>
<keyword evidence="13" id="KW-1185">Reference proteome</keyword>
<dbReference type="PRINTS" id="PR00385">
    <property type="entry name" value="P450"/>
</dbReference>
<protein>
    <recommendedName>
        <fullName evidence="14">Cytochrome P450</fullName>
    </recommendedName>
</protein>
<gene>
    <name evidence="12" type="ORF">M422DRAFT_37307</name>
</gene>
<evidence type="ECO:0000256" key="8">
    <source>
        <dbReference type="ARBA" id="ARBA00023033"/>
    </source>
</evidence>
<proteinExistence type="inferred from homology"/>
<evidence type="ECO:0000313" key="12">
    <source>
        <dbReference type="EMBL" id="KIJ28556.1"/>
    </source>
</evidence>
<keyword evidence="11" id="KW-0812">Transmembrane</keyword>
<dbReference type="PANTHER" id="PTHR46300:SF7">
    <property type="entry name" value="P450, PUTATIVE (EUROFUNG)-RELATED"/>
    <property type="match status" value="1"/>
</dbReference>
<evidence type="ECO:0000256" key="7">
    <source>
        <dbReference type="ARBA" id="ARBA00023004"/>
    </source>
</evidence>
<dbReference type="AlphaFoldDB" id="A0A0C9UT99"/>
<name>A0A0C9UT99_SPHS4</name>
<comment type="pathway">
    <text evidence="2">Secondary metabolite biosynthesis.</text>
</comment>
<keyword evidence="11" id="KW-1133">Transmembrane helix</keyword>
<dbReference type="SUPFAM" id="SSF48264">
    <property type="entry name" value="Cytochrome P450"/>
    <property type="match status" value="1"/>
</dbReference>
<dbReference type="Proteomes" id="UP000054279">
    <property type="component" value="Unassembled WGS sequence"/>
</dbReference>
<dbReference type="Gene3D" id="1.10.630.10">
    <property type="entry name" value="Cytochrome P450"/>
    <property type="match status" value="1"/>
</dbReference>
<evidence type="ECO:0000313" key="13">
    <source>
        <dbReference type="Proteomes" id="UP000054279"/>
    </source>
</evidence>
<evidence type="ECO:0000256" key="10">
    <source>
        <dbReference type="RuleBase" id="RU000461"/>
    </source>
</evidence>
<dbReference type="GO" id="GO:0020037">
    <property type="term" value="F:heme binding"/>
    <property type="evidence" value="ECO:0007669"/>
    <property type="project" value="InterPro"/>
</dbReference>
<evidence type="ECO:0000256" key="1">
    <source>
        <dbReference type="ARBA" id="ARBA00001971"/>
    </source>
</evidence>
<dbReference type="GO" id="GO:0005506">
    <property type="term" value="F:iron ion binding"/>
    <property type="evidence" value="ECO:0007669"/>
    <property type="project" value="InterPro"/>
</dbReference>
<dbReference type="PROSITE" id="PS00086">
    <property type="entry name" value="CYTOCHROME_P450"/>
    <property type="match status" value="1"/>
</dbReference>
<dbReference type="HOGENOM" id="CLU_001570_2_3_1"/>
<accession>A0A0C9UT99</accession>
<keyword evidence="8 10" id="KW-0503">Monooxygenase</keyword>
<dbReference type="PANTHER" id="PTHR46300">
    <property type="entry name" value="P450, PUTATIVE (EUROFUNG)-RELATED-RELATED"/>
    <property type="match status" value="1"/>
</dbReference>
<comment type="similarity">
    <text evidence="3 10">Belongs to the cytochrome P450 family.</text>
</comment>
<dbReference type="OrthoDB" id="2789670at2759"/>
<keyword evidence="7 9" id="KW-0408">Iron</keyword>
<dbReference type="GO" id="GO:0016705">
    <property type="term" value="F:oxidoreductase activity, acting on paired donors, with incorporation or reduction of molecular oxygen"/>
    <property type="evidence" value="ECO:0007669"/>
    <property type="project" value="InterPro"/>
</dbReference>
<dbReference type="InterPro" id="IPR036396">
    <property type="entry name" value="Cyt_P450_sf"/>
</dbReference>
<feature type="transmembrane region" description="Helical" evidence="11">
    <location>
        <begin position="12"/>
        <end position="28"/>
    </location>
</feature>
<dbReference type="InterPro" id="IPR001128">
    <property type="entry name" value="Cyt_P450"/>
</dbReference>
<evidence type="ECO:0000256" key="2">
    <source>
        <dbReference type="ARBA" id="ARBA00005179"/>
    </source>
</evidence>